<dbReference type="Gene3D" id="3.40.50.150">
    <property type="entry name" value="Vaccinia Virus protein VP39"/>
    <property type="match status" value="1"/>
</dbReference>
<evidence type="ECO:0000256" key="3">
    <source>
        <dbReference type="ARBA" id="ARBA00022679"/>
    </source>
</evidence>
<keyword evidence="8" id="KW-1185">Reference proteome</keyword>
<reference evidence="7 8" key="1">
    <citation type="submission" date="2021-10" db="EMBL/GenBank/DDBJ databases">
        <title>Anaerobic single-cell dispensing facilitates the cultivation of human gut bacteria.</title>
        <authorList>
            <person name="Afrizal A."/>
        </authorList>
    </citation>
    <scope>NUCLEOTIDE SEQUENCE [LARGE SCALE GENOMIC DNA]</scope>
    <source>
        <strain evidence="7 8">CLA-AA-H276</strain>
    </source>
</reference>
<evidence type="ECO:0000313" key="8">
    <source>
        <dbReference type="Proteomes" id="UP001198220"/>
    </source>
</evidence>
<dbReference type="PRINTS" id="PR00508">
    <property type="entry name" value="S21N4MTFRASE"/>
</dbReference>
<dbReference type="GO" id="GO:0009307">
    <property type="term" value="P:DNA restriction-modification system"/>
    <property type="evidence" value="ECO:0007669"/>
    <property type="project" value="UniProtKB-KW"/>
</dbReference>
<proteinExistence type="inferred from homology"/>
<dbReference type="SUPFAM" id="SSF53335">
    <property type="entry name" value="S-adenosyl-L-methionine-dependent methyltransferases"/>
    <property type="match status" value="1"/>
</dbReference>
<dbReference type="InterPro" id="IPR001091">
    <property type="entry name" value="RM_Methyltransferase"/>
</dbReference>
<dbReference type="InterPro" id="IPR002052">
    <property type="entry name" value="DNA_methylase_N6_adenine_CS"/>
</dbReference>
<dbReference type="GO" id="GO:0032259">
    <property type="term" value="P:methylation"/>
    <property type="evidence" value="ECO:0007669"/>
    <property type="project" value="UniProtKB-KW"/>
</dbReference>
<dbReference type="InterPro" id="IPR002941">
    <property type="entry name" value="DNA_methylase_N4/N6"/>
</dbReference>
<evidence type="ECO:0000256" key="1">
    <source>
        <dbReference type="ARBA" id="ARBA00006594"/>
    </source>
</evidence>
<evidence type="ECO:0000256" key="4">
    <source>
        <dbReference type="ARBA" id="ARBA00022747"/>
    </source>
</evidence>
<dbReference type="EMBL" id="JAJEPS010000001">
    <property type="protein sequence ID" value="MCC2124826.1"/>
    <property type="molecule type" value="Genomic_DNA"/>
</dbReference>
<comment type="similarity">
    <text evidence="1 5">Belongs to the N(4)/N(6)-methyltransferase family.</text>
</comment>
<dbReference type="InterPro" id="IPR029063">
    <property type="entry name" value="SAM-dependent_MTases_sf"/>
</dbReference>
<gene>
    <name evidence="7" type="ORF">LKD36_01380</name>
</gene>
<evidence type="ECO:0000256" key="2">
    <source>
        <dbReference type="ARBA" id="ARBA00022603"/>
    </source>
</evidence>
<keyword evidence="4" id="KW-0680">Restriction system</keyword>
<sequence>MSDFVPGFGYYNLDCMEGMKLFPDKYFDLAIVDPPYFSGPERRGYYGRSVSPIGVSRLYGKLDVWKVPGEDYFRELFRVSKEQIIWGCNYFDYNFGSGRIVWDKVNGTSDFSDCEIAYCSMHNSVRIFRYMWNGMFQGKSMTEGWIQQGNKSKNEKRIHPTQKPVILYEWLLQKYAKPGFKILDTHVGSASSLIACHRAQCAYVGYEIDKSMYQLSSKRLWEETAQLSIFDMEDRQHDNIERMRCSQFR</sequence>
<protein>
    <recommendedName>
        <fullName evidence="5">Methyltransferase</fullName>
        <ecNumber evidence="5">2.1.1.-</ecNumber>
    </recommendedName>
</protein>
<evidence type="ECO:0000259" key="6">
    <source>
        <dbReference type="Pfam" id="PF01555"/>
    </source>
</evidence>
<organism evidence="7 8">
    <name type="scientific">Hominiventricola filiformis</name>
    <dbReference type="NCBI Taxonomy" id="2885352"/>
    <lineage>
        <taxon>Bacteria</taxon>
        <taxon>Bacillati</taxon>
        <taxon>Bacillota</taxon>
        <taxon>Clostridia</taxon>
        <taxon>Lachnospirales</taxon>
        <taxon>Lachnospiraceae</taxon>
        <taxon>Hominiventricola</taxon>
    </lineage>
</organism>
<feature type="domain" description="DNA methylase N-4/N-6" evidence="6">
    <location>
        <begin position="137"/>
        <end position="216"/>
    </location>
</feature>
<evidence type="ECO:0000256" key="5">
    <source>
        <dbReference type="RuleBase" id="RU362026"/>
    </source>
</evidence>
<keyword evidence="2" id="KW-0489">Methyltransferase</keyword>
<dbReference type="PROSITE" id="PS00092">
    <property type="entry name" value="N6_MTASE"/>
    <property type="match status" value="1"/>
</dbReference>
<dbReference type="RefSeq" id="WP_308458381.1">
    <property type="nucleotide sequence ID" value="NZ_JAJEPS010000001.1"/>
</dbReference>
<name>A0AAE3A745_9FIRM</name>
<comment type="caution">
    <text evidence="7">The sequence shown here is derived from an EMBL/GenBank/DDBJ whole genome shotgun (WGS) entry which is preliminary data.</text>
</comment>
<dbReference type="Pfam" id="PF01555">
    <property type="entry name" value="N6_N4_Mtase"/>
    <property type="match status" value="1"/>
</dbReference>
<dbReference type="Proteomes" id="UP001198220">
    <property type="component" value="Unassembled WGS sequence"/>
</dbReference>
<evidence type="ECO:0000313" key="7">
    <source>
        <dbReference type="EMBL" id="MCC2124826.1"/>
    </source>
</evidence>
<accession>A0AAE3A745</accession>
<dbReference type="AlphaFoldDB" id="A0AAE3A745"/>
<dbReference type="GO" id="GO:0008170">
    <property type="term" value="F:N-methyltransferase activity"/>
    <property type="evidence" value="ECO:0007669"/>
    <property type="project" value="InterPro"/>
</dbReference>
<keyword evidence="3" id="KW-0808">Transferase</keyword>
<dbReference type="EC" id="2.1.1.-" evidence="5"/>
<dbReference type="GO" id="GO:0003677">
    <property type="term" value="F:DNA binding"/>
    <property type="evidence" value="ECO:0007669"/>
    <property type="project" value="InterPro"/>
</dbReference>